<name>A0A0T5VLR9_9SPHI</name>
<dbReference type="EMBL" id="LMZQ01000015">
    <property type="protein sequence ID" value="KRT14649.1"/>
    <property type="molecule type" value="Genomic_DNA"/>
</dbReference>
<dbReference type="Proteomes" id="UP000051950">
    <property type="component" value="Unassembled WGS sequence"/>
</dbReference>
<proteinExistence type="predicted"/>
<comment type="caution">
    <text evidence="1">The sequence shown here is derived from an EMBL/GenBank/DDBJ whole genome shotgun (WGS) entry which is preliminary data.</text>
</comment>
<sequence>MTAAIDSIGNGHFQGVCPCGKGDKSDLERIPRTFMMKTLLFWLPMKRYRCYRCMRNRWVLGRKSHQISH</sequence>
<evidence type="ECO:0000313" key="2">
    <source>
        <dbReference type="Proteomes" id="UP000051950"/>
    </source>
</evidence>
<protein>
    <submittedName>
        <fullName evidence="1">Uncharacterized protein</fullName>
    </submittedName>
</protein>
<reference evidence="1 2" key="1">
    <citation type="submission" date="2015-11" db="EMBL/GenBank/DDBJ databases">
        <title>Sequence of Pedobacter ginsenosidimutans.</title>
        <authorList>
            <person name="Carson E."/>
            <person name="Keyser V."/>
            <person name="Newman J."/>
            <person name="Miller J."/>
        </authorList>
    </citation>
    <scope>NUCLEOTIDE SEQUENCE [LARGE SCALE GENOMIC DNA]</scope>
    <source>
        <strain evidence="1 2">KACC 14530</strain>
    </source>
</reference>
<evidence type="ECO:0000313" key="1">
    <source>
        <dbReference type="EMBL" id="KRT14649.1"/>
    </source>
</evidence>
<organism evidence="1 2">
    <name type="scientific">Pedobacter ginsenosidimutans</name>
    <dbReference type="NCBI Taxonomy" id="687842"/>
    <lineage>
        <taxon>Bacteria</taxon>
        <taxon>Pseudomonadati</taxon>
        <taxon>Bacteroidota</taxon>
        <taxon>Sphingobacteriia</taxon>
        <taxon>Sphingobacteriales</taxon>
        <taxon>Sphingobacteriaceae</taxon>
        <taxon>Pedobacter</taxon>
    </lineage>
</organism>
<accession>A0A0T5VLR9</accession>
<keyword evidence="2" id="KW-1185">Reference proteome</keyword>
<dbReference type="AlphaFoldDB" id="A0A0T5VLR9"/>
<gene>
    <name evidence="1" type="ORF">ASU31_18440</name>
</gene>